<dbReference type="GO" id="GO:0008422">
    <property type="term" value="F:beta-glucosidase activity"/>
    <property type="evidence" value="ECO:0007669"/>
    <property type="project" value="UniProtKB-EC"/>
</dbReference>
<dbReference type="SMART" id="SM01217">
    <property type="entry name" value="Fn3_like"/>
    <property type="match status" value="1"/>
</dbReference>
<dbReference type="InterPro" id="IPR036881">
    <property type="entry name" value="Glyco_hydro_3_C_sf"/>
</dbReference>
<feature type="domain" description="Fibronectin type III-like" evidence="7">
    <location>
        <begin position="249"/>
        <end position="334"/>
    </location>
</feature>
<evidence type="ECO:0000256" key="3">
    <source>
        <dbReference type="ARBA" id="ARBA00012744"/>
    </source>
</evidence>
<evidence type="ECO:0000256" key="5">
    <source>
        <dbReference type="ARBA" id="ARBA00023277"/>
    </source>
</evidence>
<dbReference type="Gene3D" id="3.40.50.1700">
    <property type="entry name" value="Glycoside hydrolase family 3 C-terminal domain"/>
    <property type="match status" value="1"/>
</dbReference>
<keyword evidence="5" id="KW-0119">Carbohydrate metabolism</keyword>
<dbReference type="InterPro" id="IPR026891">
    <property type="entry name" value="Fn3-like"/>
</dbReference>
<proteinExistence type="inferred from homology"/>
<keyword evidence="6" id="KW-0326">Glycosidase</keyword>
<dbReference type="GeneID" id="55996932"/>
<organism evidence="8 9">
    <name type="scientific">Talaromyces rugulosus</name>
    <name type="common">Penicillium rugulosum</name>
    <dbReference type="NCBI Taxonomy" id="121627"/>
    <lineage>
        <taxon>Eukaryota</taxon>
        <taxon>Fungi</taxon>
        <taxon>Dikarya</taxon>
        <taxon>Ascomycota</taxon>
        <taxon>Pezizomycotina</taxon>
        <taxon>Eurotiomycetes</taxon>
        <taxon>Eurotiomycetidae</taxon>
        <taxon>Eurotiales</taxon>
        <taxon>Trichocomaceae</taxon>
        <taxon>Talaromyces</taxon>
        <taxon>Talaromyces sect. Islandici</taxon>
    </lineage>
</organism>
<keyword evidence="9" id="KW-1185">Reference proteome</keyword>
<comment type="catalytic activity">
    <reaction evidence="1">
        <text>Hydrolysis of terminal, non-reducing beta-D-glucosyl residues with release of beta-D-glucose.</text>
        <dbReference type="EC" id="3.2.1.21"/>
    </reaction>
</comment>
<dbReference type="AlphaFoldDB" id="A0A7H8R7E4"/>
<comment type="similarity">
    <text evidence="2">Belongs to the glycosyl hydrolase 3 family.</text>
</comment>
<dbReference type="KEGG" id="trg:TRUGW13939_09449"/>
<dbReference type="OrthoDB" id="47059at2759"/>
<dbReference type="SUPFAM" id="SSF52279">
    <property type="entry name" value="Beta-D-glucan exohydrolase, C-terminal domain"/>
    <property type="match status" value="1"/>
</dbReference>
<dbReference type="Proteomes" id="UP000509510">
    <property type="component" value="Chromosome V"/>
</dbReference>
<dbReference type="InterPro" id="IPR002772">
    <property type="entry name" value="Glyco_hydro_3_C"/>
</dbReference>
<evidence type="ECO:0000256" key="4">
    <source>
        <dbReference type="ARBA" id="ARBA00022801"/>
    </source>
</evidence>
<evidence type="ECO:0000256" key="6">
    <source>
        <dbReference type="ARBA" id="ARBA00023295"/>
    </source>
</evidence>
<evidence type="ECO:0000259" key="7">
    <source>
        <dbReference type="SMART" id="SM01217"/>
    </source>
</evidence>
<evidence type="ECO:0000256" key="2">
    <source>
        <dbReference type="ARBA" id="ARBA00005336"/>
    </source>
</evidence>
<evidence type="ECO:0000256" key="1">
    <source>
        <dbReference type="ARBA" id="ARBA00000448"/>
    </source>
</evidence>
<sequence length="354" mass="38439">MQVDQTYTFVLESWAATPEALAKSIGGLAIQGSGVGFFEHVDIEARIASAANSAANADVVIVFTGTTAEFESEGYDRDTLDLTREQYQLVAAVSAAKPKRGTVVINYSGAPVNMIPFVAHDSGTEAILQAWFPGQEYGRSIASLLTGEINPCGHLPMSWPKRIEDNPSYGNFPAVDDVIRYEEGTFVGYRHYDLPNAPEPLFPFGFGLSYTNFEVRSTSIAAPEILSDVDGKITVSGLVANTGACAGKVVLQFYVQSPTPVGFVLPSVGNRLSESNSARPIKELKAFEKVLLQPGESRNVSVELDRYAVSFYNETGTCWQVLRGTYKLLVGFSAAEIVGEVEFRVEDDFTWNGI</sequence>
<dbReference type="InterPro" id="IPR050288">
    <property type="entry name" value="Cellulose_deg_GH3"/>
</dbReference>
<dbReference type="EMBL" id="CP055902">
    <property type="protein sequence ID" value="QKX62290.1"/>
    <property type="molecule type" value="Genomic_DNA"/>
</dbReference>
<dbReference type="Pfam" id="PF14310">
    <property type="entry name" value="Fn3-like"/>
    <property type="match status" value="1"/>
</dbReference>
<gene>
    <name evidence="8" type="ORF">TRUGW13939_09449</name>
</gene>
<name>A0A7H8R7E4_TALRU</name>
<reference evidence="9" key="1">
    <citation type="submission" date="2020-06" db="EMBL/GenBank/DDBJ databases">
        <title>A chromosome-scale genome assembly of Talaromyces rugulosus W13939.</title>
        <authorList>
            <person name="Wang B."/>
            <person name="Guo L."/>
            <person name="Ye K."/>
            <person name="Wang L."/>
        </authorList>
    </citation>
    <scope>NUCLEOTIDE SEQUENCE [LARGE SCALE GENOMIC DNA]</scope>
    <source>
        <strain evidence="9">W13939</strain>
    </source>
</reference>
<dbReference type="GO" id="GO:0009251">
    <property type="term" value="P:glucan catabolic process"/>
    <property type="evidence" value="ECO:0007669"/>
    <property type="project" value="TreeGrafter"/>
</dbReference>
<keyword evidence="4" id="KW-0378">Hydrolase</keyword>
<dbReference type="PANTHER" id="PTHR42715:SF3">
    <property type="entry name" value="BETA-GLUCOSIDASE B-RELATED"/>
    <property type="match status" value="1"/>
</dbReference>
<dbReference type="Gene3D" id="2.60.40.10">
    <property type="entry name" value="Immunoglobulins"/>
    <property type="match status" value="1"/>
</dbReference>
<dbReference type="Pfam" id="PF01915">
    <property type="entry name" value="Glyco_hydro_3_C"/>
    <property type="match status" value="1"/>
</dbReference>
<evidence type="ECO:0000313" key="9">
    <source>
        <dbReference type="Proteomes" id="UP000509510"/>
    </source>
</evidence>
<protein>
    <recommendedName>
        <fullName evidence="3">beta-glucosidase</fullName>
        <ecNumber evidence="3">3.2.1.21</ecNumber>
    </recommendedName>
</protein>
<accession>A0A7H8R7E4</accession>
<dbReference type="InterPro" id="IPR013783">
    <property type="entry name" value="Ig-like_fold"/>
</dbReference>
<dbReference type="PANTHER" id="PTHR42715">
    <property type="entry name" value="BETA-GLUCOSIDASE"/>
    <property type="match status" value="1"/>
</dbReference>
<dbReference type="EC" id="3.2.1.21" evidence="3"/>
<dbReference type="RefSeq" id="XP_035348464.1">
    <property type="nucleotide sequence ID" value="XM_035492571.1"/>
</dbReference>
<evidence type="ECO:0000313" key="8">
    <source>
        <dbReference type="EMBL" id="QKX62290.1"/>
    </source>
</evidence>